<dbReference type="Proteomes" id="UP000812287">
    <property type="component" value="Unassembled WGS sequence"/>
</dbReference>
<evidence type="ECO:0000313" key="4">
    <source>
        <dbReference type="EMBL" id="KAG7441316.1"/>
    </source>
</evidence>
<comment type="caution">
    <text evidence="4">The sequence shown here is derived from an EMBL/GenBank/DDBJ whole genome shotgun (WGS) entry which is preliminary data.</text>
</comment>
<protein>
    <recommendedName>
        <fullName evidence="2">3-oxoacyl-[acyl-carrier-protein] reductase</fullName>
        <ecNumber evidence="2">1.1.1.100</ecNumber>
    </recommendedName>
</protein>
<feature type="non-terminal residue" evidence="4">
    <location>
        <position position="1"/>
    </location>
</feature>
<comment type="similarity">
    <text evidence="1">Belongs to the short-chain dehydrogenases/reductases (SDR) family.</text>
</comment>
<dbReference type="AlphaFoldDB" id="A0A9P7VHT9"/>
<dbReference type="PANTHER" id="PTHR42879">
    <property type="entry name" value="3-OXOACYL-(ACYL-CARRIER-PROTEIN) REDUCTASE"/>
    <property type="match status" value="1"/>
</dbReference>
<dbReference type="EC" id="1.1.1.100" evidence="2"/>
<evidence type="ECO:0000256" key="1">
    <source>
        <dbReference type="ARBA" id="ARBA00006484"/>
    </source>
</evidence>
<comment type="catalytic activity">
    <reaction evidence="3">
        <text>a (3R)-hydroxyacyl-[ACP] + NADP(+) = a 3-oxoacyl-[ACP] + NADPH + H(+)</text>
        <dbReference type="Rhea" id="RHEA:17397"/>
        <dbReference type="Rhea" id="RHEA-COMP:9916"/>
        <dbReference type="Rhea" id="RHEA-COMP:9945"/>
        <dbReference type="ChEBI" id="CHEBI:15378"/>
        <dbReference type="ChEBI" id="CHEBI:57783"/>
        <dbReference type="ChEBI" id="CHEBI:58349"/>
        <dbReference type="ChEBI" id="CHEBI:78776"/>
        <dbReference type="ChEBI" id="CHEBI:78827"/>
        <dbReference type="EC" id="1.1.1.100"/>
    </reaction>
</comment>
<accession>A0A9P7VHT9</accession>
<dbReference type="InterPro" id="IPR002347">
    <property type="entry name" value="SDR_fam"/>
</dbReference>
<evidence type="ECO:0000256" key="3">
    <source>
        <dbReference type="ARBA" id="ARBA00048508"/>
    </source>
</evidence>
<dbReference type="EMBL" id="MU250561">
    <property type="protein sequence ID" value="KAG7441316.1"/>
    <property type="molecule type" value="Genomic_DNA"/>
</dbReference>
<name>A0A9P7VHT9_9AGAR</name>
<gene>
    <name evidence="4" type="ORF">BT62DRAFT_908576</name>
</gene>
<dbReference type="OrthoDB" id="498125at2759"/>
<keyword evidence="5" id="KW-1185">Reference proteome</keyword>
<dbReference type="GO" id="GO:0004316">
    <property type="term" value="F:3-oxoacyl-[acyl-carrier-protein] reductase (NADPH) activity"/>
    <property type="evidence" value="ECO:0007669"/>
    <property type="project" value="UniProtKB-EC"/>
</dbReference>
<dbReference type="Gene3D" id="3.40.50.720">
    <property type="entry name" value="NAD(P)-binding Rossmann-like Domain"/>
    <property type="match status" value="1"/>
</dbReference>
<reference evidence="4" key="1">
    <citation type="submission" date="2020-11" db="EMBL/GenBank/DDBJ databases">
        <title>Adaptations for nitrogen fixation in a non-lichenized fungal sporocarp promotes dispersal by wood-feeding termites.</title>
        <authorList>
            <consortium name="DOE Joint Genome Institute"/>
            <person name="Koch R.A."/>
            <person name="Yoon G."/>
            <person name="Arayal U."/>
            <person name="Lail K."/>
            <person name="Amirebrahimi M."/>
            <person name="Labutti K."/>
            <person name="Lipzen A."/>
            <person name="Riley R."/>
            <person name="Barry K."/>
            <person name="Henrissat B."/>
            <person name="Grigoriev I.V."/>
            <person name="Herr J.R."/>
            <person name="Aime M.C."/>
        </authorList>
    </citation>
    <scope>NUCLEOTIDE SEQUENCE</scope>
    <source>
        <strain evidence="4">MCA 3950</strain>
    </source>
</reference>
<sequence length="124" mass="13204">KGIGRAIALQLARNSLNVALNDLPSEKAKLDEVLNEVVATGVQCKIYIADVSNEQEGQAMILAVVSDLGGIDVMVANAGVSYAHKLVDSPRQSIDYFTGGFIDTTRGRPSEVRSSSIPSRLIAF</sequence>
<organism evidence="4 5">
    <name type="scientific">Guyanagaster necrorhizus</name>
    <dbReference type="NCBI Taxonomy" id="856835"/>
    <lineage>
        <taxon>Eukaryota</taxon>
        <taxon>Fungi</taxon>
        <taxon>Dikarya</taxon>
        <taxon>Basidiomycota</taxon>
        <taxon>Agaricomycotina</taxon>
        <taxon>Agaricomycetes</taxon>
        <taxon>Agaricomycetidae</taxon>
        <taxon>Agaricales</taxon>
        <taxon>Marasmiineae</taxon>
        <taxon>Physalacriaceae</taxon>
        <taxon>Guyanagaster</taxon>
    </lineage>
</organism>
<dbReference type="InterPro" id="IPR036291">
    <property type="entry name" value="NAD(P)-bd_dom_sf"/>
</dbReference>
<evidence type="ECO:0000313" key="5">
    <source>
        <dbReference type="Proteomes" id="UP000812287"/>
    </source>
</evidence>
<dbReference type="PANTHER" id="PTHR42879:SF2">
    <property type="entry name" value="3-OXOACYL-[ACYL-CARRIER-PROTEIN] REDUCTASE FABG"/>
    <property type="match status" value="1"/>
</dbReference>
<dbReference type="Pfam" id="PF00106">
    <property type="entry name" value="adh_short"/>
    <property type="match status" value="1"/>
</dbReference>
<evidence type="ECO:0000256" key="2">
    <source>
        <dbReference type="ARBA" id="ARBA00012948"/>
    </source>
</evidence>
<proteinExistence type="inferred from homology"/>
<dbReference type="InterPro" id="IPR050259">
    <property type="entry name" value="SDR"/>
</dbReference>
<dbReference type="RefSeq" id="XP_043034816.1">
    <property type="nucleotide sequence ID" value="XM_043183714.1"/>
</dbReference>
<dbReference type="GeneID" id="66106011"/>
<dbReference type="SUPFAM" id="SSF51735">
    <property type="entry name" value="NAD(P)-binding Rossmann-fold domains"/>
    <property type="match status" value="1"/>
</dbReference>